<dbReference type="Proteomes" id="UP001165065">
    <property type="component" value="Unassembled WGS sequence"/>
</dbReference>
<keyword evidence="3 10" id="KW-0813">Transport</keyword>
<evidence type="ECO:0000256" key="8">
    <source>
        <dbReference type="ARBA" id="ARBA00023136"/>
    </source>
</evidence>
<evidence type="ECO:0000313" key="12">
    <source>
        <dbReference type="EMBL" id="GMI25529.1"/>
    </source>
</evidence>
<feature type="transmembrane region" description="Helical" evidence="11">
    <location>
        <begin position="79"/>
        <end position="96"/>
    </location>
</feature>
<dbReference type="AlphaFoldDB" id="A0A9W7FXD5"/>
<dbReference type="Gene3D" id="1.50.40.10">
    <property type="entry name" value="Mitochondrial carrier domain"/>
    <property type="match status" value="1"/>
</dbReference>
<evidence type="ECO:0000256" key="7">
    <source>
        <dbReference type="ARBA" id="ARBA00023128"/>
    </source>
</evidence>
<proteinExistence type="inferred from homology"/>
<dbReference type="EMBL" id="BRYA01000611">
    <property type="protein sequence ID" value="GMI25529.1"/>
    <property type="molecule type" value="Genomic_DNA"/>
</dbReference>
<feature type="repeat" description="Solcar" evidence="9">
    <location>
        <begin position="77"/>
        <end position="157"/>
    </location>
</feature>
<reference evidence="13" key="1">
    <citation type="journal article" date="2023" name="Commun. Biol.">
        <title>Genome analysis of Parmales, the sister group of diatoms, reveals the evolutionary specialization of diatoms from phago-mixotrophs to photoautotrophs.</title>
        <authorList>
            <person name="Ban H."/>
            <person name="Sato S."/>
            <person name="Yoshikawa S."/>
            <person name="Yamada K."/>
            <person name="Nakamura Y."/>
            <person name="Ichinomiya M."/>
            <person name="Sato N."/>
            <person name="Blanc-Mathieu R."/>
            <person name="Endo H."/>
            <person name="Kuwata A."/>
            <person name="Ogata H."/>
        </authorList>
    </citation>
    <scope>NUCLEOTIDE SEQUENCE [LARGE SCALE GENOMIC DNA]</scope>
</reference>
<comment type="subcellular location">
    <subcellularLocation>
        <location evidence="1">Mitochondrion membrane</location>
        <topology evidence="1">Multi-pass membrane protein</topology>
    </subcellularLocation>
</comment>
<evidence type="ECO:0000256" key="5">
    <source>
        <dbReference type="ARBA" id="ARBA00022737"/>
    </source>
</evidence>
<comment type="caution">
    <text evidence="12">The sequence shown here is derived from an EMBL/GenBank/DDBJ whole genome shotgun (WGS) entry which is preliminary data.</text>
</comment>
<evidence type="ECO:0000256" key="10">
    <source>
        <dbReference type="RuleBase" id="RU000488"/>
    </source>
</evidence>
<dbReference type="PROSITE" id="PS50920">
    <property type="entry name" value="SOLCAR"/>
    <property type="match status" value="2"/>
</dbReference>
<keyword evidence="5" id="KW-0677">Repeat</keyword>
<comment type="similarity">
    <text evidence="2 10">Belongs to the mitochondrial carrier (TC 2.A.29) family.</text>
</comment>
<evidence type="ECO:0000256" key="3">
    <source>
        <dbReference type="ARBA" id="ARBA00022448"/>
    </source>
</evidence>
<evidence type="ECO:0000256" key="4">
    <source>
        <dbReference type="ARBA" id="ARBA00022692"/>
    </source>
</evidence>
<organism evidence="12 13">
    <name type="scientific">Triparma columacea</name>
    <dbReference type="NCBI Taxonomy" id="722753"/>
    <lineage>
        <taxon>Eukaryota</taxon>
        <taxon>Sar</taxon>
        <taxon>Stramenopiles</taxon>
        <taxon>Ochrophyta</taxon>
        <taxon>Bolidophyceae</taxon>
        <taxon>Parmales</taxon>
        <taxon>Triparmaceae</taxon>
        <taxon>Triparma</taxon>
    </lineage>
</organism>
<evidence type="ECO:0008006" key="14">
    <source>
        <dbReference type="Google" id="ProtNLM"/>
    </source>
</evidence>
<keyword evidence="7" id="KW-0496">Mitochondrion</keyword>
<keyword evidence="6 11" id="KW-1133">Transmembrane helix</keyword>
<evidence type="ECO:0000256" key="6">
    <source>
        <dbReference type="ARBA" id="ARBA00022989"/>
    </source>
</evidence>
<evidence type="ECO:0000256" key="1">
    <source>
        <dbReference type="ARBA" id="ARBA00004225"/>
    </source>
</evidence>
<evidence type="ECO:0000256" key="11">
    <source>
        <dbReference type="SAM" id="Phobius"/>
    </source>
</evidence>
<dbReference type="SUPFAM" id="SSF103506">
    <property type="entry name" value="Mitochondrial carrier"/>
    <property type="match status" value="1"/>
</dbReference>
<dbReference type="Pfam" id="PF00153">
    <property type="entry name" value="Mito_carr"/>
    <property type="match status" value="3"/>
</dbReference>
<feature type="transmembrane region" description="Helical" evidence="11">
    <location>
        <begin position="45"/>
        <end position="67"/>
    </location>
</feature>
<protein>
    <recommendedName>
        <fullName evidence="14">Mitochondrial carrier protein</fullName>
    </recommendedName>
</protein>
<dbReference type="GO" id="GO:0022857">
    <property type="term" value="F:transmembrane transporter activity"/>
    <property type="evidence" value="ECO:0007669"/>
    <property type="project" value="TreeGrafter"/>
</dbReference>
<dbReference type="InterPro" id="IPR002067">
    <property type="entry name" value="MCP"/>
</dbReference>
<name>A0A9W7FXD5_9STRA</name>
<evidence type="ECO:0000256" key="9">
    <source>
        <dbReference type="PROSITE-ProRule" id="PRU00282"/>
    </source>
</evidence>
<gene>
    <name evidence="12" type="ORF">TrCOL_g9105</name>
</gene>
<evidence type="ECO:0000256" key="2">
    <source>
        <dbReference type="ARBA" id="ARBA00006375"/>
    </source>
</evidence>
<dbReference type="PANTHER" id="PTHR45624">
    <property type="entry name" value="MITOCHONDRIAL BASIC AMINO ACIDS TRANSPORTER-RELATED"/>
    <property type="match status" value="1"/>
</dbReference>
<sequence length="251" mass="27609">MPFTAQEFVAGFLSGIVNVSIGHPLDTIKVLYQTDKTLPRSLPPYYRGFAVPLGLVPVENAVVFGVYHKSRPYFEKDAVYGHAAAGGLAGLAYALFASPMELLKIRLQTRPSTESASSSLLRIFRSRAFGRGFFITLHRDVFAFAAQFSTYEVAKKYLIEKRGEGASNYAIAGAVSGIACWVASYPQDVVKTRIQQEGGGGKTMAVARQIFAERGVWGFWRGVQFSLGRVAIVDAAAFSMFEFTNSWFKEE</sequence>
<accession>A0A9W7FXD5</accession>
<dbReference type="InterPro" id="IPR050567">
    <property type="entry name" value="Mitochondrial_Carrier"/>
</dbReference>
<dbReference type="InterPro" id="IPR023395">
    <property type="entry name" value="MCP_dom_sf"/>
</dbReference>
<dbReference type="OrthoDB" id="193856at2759"/>
<dbReference type="PANTHER" id="PTHR45624:SF10">
    <property type="entry name" value="SLC (SOLUTE CARRIER) HOMOLOG"/>
    <property type="match status" value="1"/>
</dbReference>
<keyword evidence="4 9" id="KW-0812">Transmembrane</keyword>
<dbReference type="GO" id="GO:0031966">
    <property type="term" value="C:mitochondrial membrane"/>
    <property type="evidence" value="ECO:0007669"/>
    <property type="project" value="UniProtKB-SubCell"/>
</dbReference>
<evidence type="ECO:0000313" key="13">
    <source>
        <dbReference type="Proteomes" id="UP001165065"/>
    </source>
</evidence>
<feature type="repeat" description="Solcar" evidence="9">
    <location>
        <begin position="164"/>
        <end position="247"/>
    </location>
</feature>
<keyword evidence="13" id="KW-1185">Reference proteome</keyword>
<dbReference type="PRINTS" id="PR00926">
    <property type="entry name" value="MITOCARRIER"/>
</dbReference>
<keyword evidence="8 9" id="KW-0472">Membrane</keyword>
<dbReference type="InterPro" id="IPR018108">
    <property type="entry name" value="MCP_transmembrane"/>
</dbReference>